<dbReference type="Pfam" id="PF13194">
    <property type="entry name" value="DUF4010"/>
    <property type="match status" value="1"/>
</dbReference>
<keyword evidence="1" id="KW-0812">Transmembrane</keyword>
<feature type="domain" description="MgtC/SapB/SrpB/YhiD N-terminal" evidence="2">
    <location>
        <begin position="12"/>
        <end position="130"/>
    </location>
</feature>
<dbReference type="InterPro" id="IPR049177">
    <property type="entry name" value="MgtC_SapB_SrpB_YhiD_N"/>
</dbReference>
<gene>
    <name evidence="4" type="ORF">SAMN02799615_00090</name>
</gene>
<dbReference type="PANTHER" id="PTHR39084:SF1">
    <property type="entry name" value="DUF4010 DOMAIN-CONTAINING PROTEIN"/>
    <property type="match status" value="1"/>
</dbReference>
<dbReference type="Proteomes" id="UP000199477">
    <property type="component" value="Unassembled WGS sequence"/>
</dbReference>
<keyword evidence="1" id="KW-1133">Transmembrane helix</keyword>
<feature type="transmembrane region" description="Helical" evidence="1">
    <location>
        <begin position="393"/>
        <end position="414"/>
    </location>
</feature>
<keyword evidence="5" id="KW-1185">Reference proteome</keyword>
<protein>
    <submittedName>
        <fullName evidence="4">Uncharacterized membrane protein, DUF4010 family</fullName>
    </submittedName>
</protein>
<name>A0A1I1X217_9GAMM</name>
<dbReference type="Pfam" id="PF02308">
    <property type="entry name" value="MgtC"/>
    <property type="match status" value="1"/>
</dbReference>
<dbReference type="InterPro" id="IPR025105">
    <property type="entry name" value="DUF4010"/>
</dbReference>
<feature type="transmembrane region" description="Helical" evidence="1">
    <location>
        <begin position="302"/>
        <end position="324"/>
    </location>
</feature>
<reference evidence="5" key="1">
    <citation type="submission" date="2016-10" db="EMBL/GenBank/DDBJ databases">
        <authorList>
            <person name="Varghese N."/>
            <person name="Submissions S."/>
        </authorList>
    </citation>
    <scope>NUCLEOTIDE SEQUENCE [LARGE SCALE GENOMIC DNA]</scope>
    <source>
        <strain evidence="5">UNC178MFTsu3.1</strain>
    </source>
</reference>
<feature type="transmembrane region" description="Helical" evidence="1">
    <location>
        <begin position="174"/>
        <end position="192"/>
    </location>
</feature>
<feature type="transmembrane region" description="Helical" evidence="1">
    <location>
        <begin position="6"/>
        <end position="24"/>
    </location>
</feature>
<evidence type="ECO:0000259" key="3">
    <source>
        <dbReference type="Pfam" id="PF13194"/>
    </source>
</evidence>
<sequence>MNGGGFPDLAGLAMALGIGLLIGLQRERAKGRVESPGGEPGLRTCLLLALVGAMADLLGTPAILAAGLGVAALLAMSRWQRRAEGAGPSAEVAMLATFLLGMLALHERALAGALGVIVAVTLAGKARLHAMARHWLSERELHDLLILATAVFVVLPLLPDRAVDPWQVLNLRKLWQLAVSIMTIASLGYIALRVFGSRLGLGLAGLAGGFVSSTATIAGMGERARSSPPLAPAAASAGLMSNVGTIAQLAVVLGTISPPLLRLLAVPLAAAGAVAVLAALLSSRHLLADREQVRALAGTRPFEPLAAIRFVVLLAGVMTVAAMAREWLGPGSTAGVMALSGLIDVHAAAASAAQLDAVGRIGRQDAVLGILAALAANSTLKCAMAFLKGTPAYAWRVTPGTLAMALAFGLAVLAD</sequence>
<dbReference type="PANTHER" id="PTHR39084">
    <property type="entry name" value="MEMBRANE PROTEIN-RELATED"/>
    <property type="match status" value="1"/>
</dbReference>
<keyword evidence="1" id="KW-0472">Membrane</keyword>
<proteinExistence type="predicted"/>
<dbReference type="EMBL" id="FONH01000001">
    <property type="protein sequence ID" value="SFE01271.1"/>
    <property type="molecule type" value="Genomic_DNA"/>
</dbReference>
<accession>A0A1I1X217</accession>
<dbReference type="AlphaFoldDB" id="A0A1I1X217"/>
<feature type="domain" description="DUF4010" evidence="3">
    <location>
        <begin position="179"/>
        <end position="387"/>
    </location>
</feature>
<feature type="transmembrane region" description="Helical" evidence="1">
    <location>
        <begin position="95"/>
        <end position="123"/>
    </location>
</feature>
<dbReference type="RefSeq" id="WP_026634149.1">
    <property type="nucleotide sequence ID" value="NZ_FONH01000001.1"/>
</dbReference>
<feature type="transmembrane region" description="Helical" evidence="1">
    <location>
        <begin position="45"/>
        <end position="75"/>
    </location>
</feature>
<evidence type="ECO:0000259" key="2">
    <source>
        <dbReference type="Pfam" id="PF02308"/>
    </source>
</evidence>
<feature type="transmembrane region" description="Helical" evidence="1">
    <location>
        <begin position="260"/>
        <end position="281"/>
    </location>
</feature>
<evidence type="ECO:0000313" key="4">
    <source>
        <dbReference type="EMBL" id="SFE01271.1"/>
    </source>
</evidence>
<feature type="transmembrane region" description="Helical" evidence="1">
    <location>
        <begin position="144"/>
        <end position="162"/>
    </location>
</feature>
<organism evidence="4 5">
    <name type="scientific">Dyella marensis</name>
    <dbReference type="NCBI Taxonomy" id="500610"/>
    <lineage>
        <taxon>Bacteria</taxon>
        <taxon>Pseudomonadati</taxon>
        <taxon>Pseudomonadota</taxon>
        <taxon>Gammaproteobacteria</taxon>
        <taxon>Lysobacterales</taxon>
        <taxon>Rhodanobacteraceae</taxon>
        <taxon>Dyella</taxon>
    </lineage>
</organism>
<feature type="transmembrane region" description="Helical" evidence="1">
    <location>
        <begin position="199"/>
        <end position="220"/>
    </location>
</feature>
<evidence type="ECO:0000313" key="5">
    <source>
        <dbReference type="Proteomes" id="UP000199477"/>
    </source>
</evidence>
<evidence type="ECO:0000256" key="1">
    <source>
        <dbReference type="SAM" id="Phobius"/>
    </source>
</evidence>
<dbReference type="STRING" id="500610.SAMN02799615_00090"/>